<reference evidence="18" key="1">
    <citation type="submission" date="2016-10" db="EMBL/GenBank/DDBJ databases">
        <authorList>
            <person name="Varghese N."/>
            <person name="Submissions S."/>
        </authorList>
    </citation>
    <scope>NUCLEOTIDE SEQUENCE [LARGE SCALE GENOMIC DNA]</scope>
    <source>
        <strain evidence="18">ATCC 43811</strain>
    </source>
</reference>
<evidence type="ECO:0000259" key="16">
    <source>
        <dbReference type="PROSITE" id="PS50880"/>
    </source>
</evidence>
<comment type="function">
    <text evidence="12 13">RNA polymerase that catalyzes the synthesis of short RNA molecules used as primers for DNA polymerase during DNA replication.</text>
</comment>
<keyword evidence="5 12" id="KW-0235">DNA replication</keyword>
<evidence type="ECO:0000256" key="1">
    <source>
        <dbReference type="ARBA" id="ARBA00022478"/>
    </source>
</evidence>
<evidence type="ECO:0000256" key="9">
    <source>
        <dbReference type="ARBA" id="ARBA00022842"/>
    </source>
</evidence>
<dbReference type="NCBIfam" id="TIGR01391">
    <property type="entry name" value="dnaG"/>
    <property type="match status" value="1"/>
</dbReference>
<keyword evidence="9" id="KW-0460">Magnesium</keyword>
<dbReference type="PROSITE" id="PS50880">
    <property type="entry name" value="TOPRIM"/>
    <property type="match status" value="1"/>
</dbReference>
<comment type="caution">
    <text evidence="12">Lacks conserved residue(s) required for the propagation of feature annotation.</text>
</comment>
<dbReference type="InterPro" id="IPR007693">
    <property type="entry name" value="DNA_helicase_DnaB-like_N"/>
</dbReference>
<dbReference type="InterPro" id="IPR036977">
    <property type="entry name" value="DNA_primase_Znf_CHC2"/>
</dbReference>
<evidence type="ECO:0000256" key="12">
    <source>
        <dbReference type="HAMAP-Rule" id="MF_00974"/>
    </source>
</evidence>
<dbReference type="InterPro" id="IPR006171">
    <property type="entry name" value="TOPRIM_dom"/>
</dbReference>
<dbReference type="SMART" id="SM00493">
    <property type="entry name" value="TOPRIM"/>
    <property type="match status" value="1"/>
</dbReference>
<dbReference type="InterPro" id="IPR013264">
    <property type="entry name" value="DNAG_N"/>
</dbReference>
<proteinExistence type="inferred from homology"/>
<dbReference type="AlphaFoldDB" id="A0A1I1D744"/>
<keyword evidence="7 14" id="KW-0863">Zinc-finger</keyword>
<name>A0A1I1D744_BREAD</name>
<keyword evidence="18" id="KW-1185">Reference proteome</keyword>
<dbReference type="GO" id="GO:0003678">
    <property type="term" value="F:DNA helicase activity"/>
    <property type="evidence" value="ECO:0007669"/>
    <property type="project" value="InterPro"/>
</dbReference>
<organism evidence="17 18">
    <name type="scientific">Brevinema andersonii</name>
    <dbReference type="NCBI Taxonomy" id="34097"/>
    <lineage>
        <taxon>Bacteria</taxon>
        <taxon>Pseudomonadati</taxon>
        <taxon>Spirochaetota</taxon>
        <taxon>Spirochaetia</taxon>
        <taxon>Brevinematales</taxon>
        <taxon>Brevinemataceae</taxon>
        <taxon>Brevinema</taxon>
    </lineage>
</organism>
<dbReference type="EC" id="2.7.7.101" evidence="12"/>
<evidence type="ECO:0000256" key="3">
    <source>
        <dbReference type="ARBA" id="ARBA00022679"/>
    </source>
</evidence>
<evidence type="ECO:0000256" key="7">
    <source>
        <dbReference type="ARBA" id="ARBA00022771"/>
    </source>
</evidence>
<dbReference type="GO" id="GO:0005737">
    <property type="term" value="C:cytoplasm"/>
    <property type="evidence" value="ECO:0007669"/>
    <property type="project" value="TreeGrafter"/>
</dbReference>
<dbReference type="InterPro" id="IPR034151">
    <property type="entry name" value="TOPRIM_DnaG_bac"/>
</dbReference>
<dbReference type="Pfam" id="PF01807">
    <property type="entry name" value="Zn_ribbon_DnaG"/>
    <property type="match status" value="1"/>
</dbReference>
<dbReference type="InterPro" id="IPR037068">
    <property type="entry name" value="DNA_primase_core_N_sf"/>
</dbReference>
<evidence type="ECO:0000313" key="17">
    <source>
        <dbReference type="EMBL" id="SFB70156.1"/>
    </source>
</evidence>
<keyword evidence="4 12" id="KW-0548">Nucleotidyltransferase</keyword>
<dbReference type="Pfam" id="PF08275">
    <property type="entry name" value="DNAG_N"/>
    <property type="match status" value="1"/>
</dbReference>
<dbReference type="GO" id="GO:0008270">
    <property type="term" value="F:zinc ion binding"/>
    <property type="evidence" value="ECO:0007669"/>
    <property type="project" value="UniProtKB-KW"/>
</dbReference>
<dbReference type="GO" id="GO:0003677">
    <property type="term" value="F:DNA binding"/>
    <property type="evidence" value="ECO:0007669"/>
    <property type="project" value="UniProtKB-KW"/>
</dbReference>
<keyword evidence="8 13" id="KW-0862">Zinc</keyword>
<dbReference type="PIRSF" id="PIRSF002811">
    <property type="entry name" value="DnaG"/>
    <property type="match status" value="1"/>
</dbReference>
<dbReference type="Gene3D" id="1.10.860.10">
    <property type="entry name" value="DNAb Helicase, Chain A"/>
    <property type="match status" value="1"/>
</dbReference>
<evidence type="ECO:0000256" key="14">
    <source>
        <dbReference type="PIRSR" id="PIRSR002811-1"/>
    </source>
</evidence>
<evidence type="ECO:0000256" key="4">
    <source>
        <dbReference type="ARBA" id="ARBA00022695"/>
    </source>
</evidence>
<dbReference type="PANTHER" id="PTHR30313:SF2">
    <property type="entry name" value="DNA PRIMASE"/>
    <property type="match status" value="1"/>
</dbReference>
<evidence type="ECO:0000256" key="15">
    <source>
        <dbReference type="SAM" id="Coils"/>
    </source>
</evidence>
<evidence type="ECO:0000256" key="2">
    <source>
        <dbReference type="ARBA" id="ARBA00022515"/>
    </source>
</evidence>
<dbReference type="SUPFAM" id="SSF56731">
    <property type="entry name" value="DNA primase core"/>
    <property type="match status" value="1"/>
</dbReference>
<dbReference type="Gene3D" id="3.90.580.10">
    <property type="entry name" value="Zinc finger, CHC2-type domain"/>
    <property type="match status" value="1"/>
</dbReference>
<comment type="cofactor">
    <cofactor evidence="13 14">
        <name>Zn(2+)</name>
        <dbReference type="ChEBI" id="CHEBI:29105"/>
    </cofactor>
    <text evidence="13 14">Binds 1 zinc ion per monomer.</text>
</comment>
<keyword evidence="15" id="KW-0175">Coiled coil</keyword>
<dbReference type="InterPro" id="IPR036185">
    <property type="entry name" value="DNA_heli_DnaB-like_N_sf"/>
</dbReference>
<evidence type="ECO:0000313" key="18">
    <source>
        <dbReference type="Proteomes" id="UP000240042"/>
    </source>
</evidence>
<dbReference type="GO" id="GO:0005524">
    <property type="term" value="F:ATP binding"/>
    <property type="evidence" value="ECO:0007669"/>
    <property type="project" value="InterPro"/>
</dbReference>
<dbReference type="InterPro" id="IPR006295">
    <property type="entry name" value="DNA_primase_DnaG"/>
</dbReference>
<feature type="domain" description="Toprim" evidence="16">
    <location>
        <begin position="258"/>
        <end position="339"/>
    </location>
</feature>
<dbReference type="HAMAP" id="MF_00974">
    <property type="entry name" value="DNA_primase_DnaG"/>
    <property type="match status" value="1"/>
</dbReference>
<dbReference type="InterPro" id="IPR002694">
    <property type="entry name" value="Znf_CHC2"/>
</dbReference>
<dbReference type="EMBL" id="FOKY01000001">
    <property type="protein sequence ID" value="SFB70156.1"/>
    <property type="molecule type" value="Genomic_DNA"/>
</dbReference>
<dbReference type="RefSeq" id="WP_092317719.1">
    <property type="nucleotide sequence ID" value="NZ_FOKY01000001.1"/>
</dbReference>
<dbReference type="PANTHER" id="PTHR30313">
    <property type="entry name" value="DNA PRIMASE"/>
    <property type="match status" value="1"/>
</dbReference>
<dbReference type="InterPro" id="IPR050219">
    <property type="entry name" value="DnaG_primase"/>
</dbReference>
<dbReference type="FunFam" id="3.90.580.10:FF:000001">
    <property type="entry name" value="DNA primase"/>
    <property type="match status" value="1"/>
</dbReference>
<dbReference type="InterPro" id="IPR016136">
    <property type="entry name" value="DNA_helicase_N/primase_C"/>
</dbReference>
<dbReference type="SUPFAM" id="SSF48024">
    <property type="entry name" value="N-terminal domain of DnaB helicase"/>
    <property type="match status" value="1"/>
</dbReference>
<keyword evidence="11 12" id="KW-0804">Transcription</keyword>
<dbReference type="SMART" id="SM00400">
    <property type="entry name" value="ZnF_CHCC"/>
    <property type="match status" value="1"/>
</dbReference>
<keyword evidence="3 12" id="KW-0808">Transferase</keyword>
<keyword evidence="1 12" id="KW-0240">DNA-directed RNA polymerase</keyword>
<dbReference type="Gene3D" id="3.90.980.10">
    <property type="entry name" value="DNA primase, catalytic core, N-terminal domain"/>
    <property type="match status" value="1"/>
</dbReference>
<keyword evidence="6 13" id="KW-0479">Metal-binding</keyword>
<keyword evidence="10 12" id="KW-0238">DNA-binding</keyword>
<dbReference type="GO" id="GO:0003899">
    <property type="term" value="F:DNA-directed RNA polymerase activity"/>
    <property type="evidence" value="ECO:0007669"/>
    <property type="project" value="UniProtKB-UniRule"/>
</dbReference>
<feature type="zinc finger region" description="CHC2-type" evidence="14">
    <location>
        <begin position="37"/>
        <end position="62"/>
    </location>
</feature>
<dbReference type="GO" id="GO:0000428">
    <property type="term" value="C:DNA-directed RNA polymerase complex"/>
    <property type="evidence" value="ECO:0007669"/>
    <property type="project" value="UniProtKB-KW"/>
</dbReference>
<gene>
    <name evidence="12" type="primary">dnaG</name>
    <name evidence="17" type="ORF">SAMN02745150_00331</name>
</gene>
<dbReference type="SUPFAM" id="SSF57783">
    <property type="entry name" value="Zinc beta-ribbon"/>
    <property type="match status" value="1"/>
</dbReference>
<dbReference type="OrthoDB" id="9803773at2"/>
<dbReference type="Pfam" id="PF00772">
    <property type="entry name" value="DnaB"/>
    <property type="match status" value="1"/>
</dbReference>
<dbReference type="Gene3D" id="3.40.1360.10">
    <property type="match status" value="1"/>
</dbReference>
<feature type="coiled-coil region" evidence="15">
    <location>
        <begin position="523"/>
        <end position="550"/>
    </location>
</feature>
<protein>
    <recommendedName>
        <fullName evidence="12 13">DNA primase</fullName>
        <ecNumber evidence="12">2.7.7.101</ecNumber>
    </recommendedName>
</protein>
<comment type="similarity">
    <text evidence="12 13">Belongs to the DnaG primase family.</text>
</comment>
<dbReference type="Proteomes" id="UP000240042">
    <property type="component" value="Unassembled WGS sequence"/>
</dbReference>
<evidence type="ECO:0000256" key="5">
    <source>
        <dbReference type="ARBA" id="ARBA00022705"/>
    </source>
</evidence>
<dbReference type="GO" id="GO:1990077">
    <property type="term" value="C:primosome complex"/>
    <property type="evidence" value="ECO:0007669"/>
    <property type="project" value="UniProtKB-KW"/>
</dbReference>
<dbReference type="CDD" id="cd03364">
    <property type="entry name" value="TOPRIM_DnaG_primases"/>
    <property type="match status" value="1"/>
</dbReference>
<dbReference type="Pfam" id="PF13662">
    <property type="entry name" value="Toprim_4"/>
    <property type="match status" value="1"/>
</dbReference>
<dbReference type="GO" id="GO:0006269">
    <property type="term" value="P:DNA replication, synthesis of primer"/>
    <property type="evidence" value="ECO:0007669"/>
    <property type="project" value="UniProtKB-UniRule"/>
</dbReference>
<dbReference type="STRING" id="34097.SAMN02745150_00331"/>
<evidence type="ECO:0000256" key="10">
    <source>
        <dbReference type="ARBA" id="ARBA00023125"/>
    </source>
</evidence>
<comment type="subunit">
    <text evidence="12">Monomer. Interacts with DnaB.</text>
</comment>
<evidence type="ECO:0000256" key="11">
    <source>
        <dbReference type="ARBA" id="ARBA00023163"/>
    </source>
</evidence>
<evidence type="ECO:0000256" key="6">
    <source>
        <dbReference type="ARBA" id="ARBA00022723"/>
    </source>
</evidence>
<dbReference type="InterPro" id="IPR030846">
    <property type="entry name" value="DnaG_bac"/>
</dbReference>
<comment type="catalytic activity">
    <reaction evidence="12">
        <text>ssDNA + n NTP = ssDNA/pppN(pN)n-1 hybrid + (n-1) diphosphate.</text>
        <dbReference type="EC" id="2.7.7.101"/>
    </reaction>
</comment>
<evidence type="ECO:0000256" key="8">
    <source>
        <dbReference type="ARBA" id="ARBA00022833"/>
    </source>
</evidence>
<keyword evidence="2 12" id="KW-0639">Primosome</keyword>
<accession>A0A1I1D744</accession>
<sequence length="578" mass="65042">MIPQDAIEQILQTVSIVEVIGSRIQLKKSGQNYKGLCPFHNDRKNPSFSVSEEKGLYHCFSCGAGGNALTFLKEFDKRDFIDSIRELGKIAGIDVENYLTGTQDNILLRERLKTMHLLAQEYFIKQLYSRTPLAQKVVSIIKQRYLDKNTVKTFGLGFGGEKRDQLFQELRSQGFDPDEIILSGLCGKTDQGRIYDRFQQRITFPVQEADSTIVAFGGRAIFPHTSAKYINSPETPLFKKGNILYGWNFAKESATKNGQVILAEGYLDIIRLHQAGFYSAVAPLGTGLTEDRIAFLKHKIKEIILCFDGDSAGQKSAYRSAGLCAKFGVKTRVIALPENEDPDTFLLSNGTNAFKQLLETSVSGEDFVLNTASILLPDSIAFLNSVFEYGIHLDGAILIEQFLKKIAEKAAVSLASVELEFSRFRKNYERFAPDPKPESPKKNLTNAHELIAILINYPQFADDAAEIITPQDFADPEHEQIFRSILLNPEKPAEHWIRQVGNSDLIQEVAKVTSIPDMRIIKNHAVQIRLKSLETQSAKLSQEIFKSEQTETNNYALIEKIKEIQSEKIALKNTFYHL</sequence>
<evidence type="ECO:0000256" key="13">
    <source>
        <dbReference type="PIRNR" id="PIRNR002811"/>
    </source>
</evidence>